<proteinExistence type="predicted"/>
<dbReference type="RefSeq" id="WP_226929912.1">
    <property type="nucleotide sequence ID" value="NZ_CALJTU010000098.1"/>
</dbReference>
<keyword evidence="1" id="KW-0812">Transmembrane</keyword>
<dbReference type="EMBL" id="UGHP01000001">
    <property type="protein sequence ID" value="STQ79072.1"/>
    <property type="molecule type" value="Genomic_DNA"/>
</dbReference>
<name>A0A377PG23_HAFAL</name>
<evidence type="ECO:0000313" key="2">
    <source>
        <dbReference type="EMBL" id="STQ79072.1"/>
    </source>
</evidence>
<evidence type="ECO:0000256" key="1">
    <source>
        <dbReference type="SAM" id="Phobius"/>
    </source>
</evidence>
<feature type="transmembrane region" description="Helical" evidence="1">
    <location>
        <begin position="7"/>
        <end position="27"/>
    </location>
</feature>
<accession>A0A377PG23</accession>
<gene>
    <name evidence="2" type="ORF">NCTC8105_01131</name>
</gene>
<reference evidence="2 3" key="1">
    <citation type="submission" date="2018-06" db="EMBL/GenBank/DDBJ databases">
        <authorList>
            <consortium name="Pathogen Informatics"/>
            <person name="Doyle S."/>
        </authorList>
    </citation>
    <scope>NUCLEOTIDE SEQUENCE [LARGE SCALE GENOMIC DNA]</scope>
    <source>
        <strain evidence="2 3">NCTC8105</strain>
    </source>
</reference>
<organism evidence="2 3">
    <name type="scientific">Hafnia alvei</name>
    <dbReference type="NCBI Taxonomy" id="569"/>
    <lineage>
        <taxon>Bacteria</taxon>
        <taxon>Pseudomonadati</taxon>
        <taxon>Pseudomonadota</taxon>
        <taxon>Gammaproteobacteria</taxon>
        <taxon>Enterobacterales</taxon>
        <taxon>Hafniaceae</taxon>
        <taxon>Hafnia</taxon>
    </lineage>
</organism>
<sequence>MLLTKSYKKGIFITMSLTTMVLAFFLWNDYQGLRNYLGYTVDKGRSAIFA</sequence>
<dbReference type="AlphaFoldDB" id="A0A377PG23"/>
<keyword evidence="1" id="KW-1133">Transmembrane helix</keyword>
<evidence type="ECO:0000313" key="3">
    <source>
        <dbReference type="Proteomes" id="UP000254821"/>
    </source>
</evidence>
<dbReference type="Proteomes" id="UP000254821">
    <property type="component" value="Unassembled WGS sequence"/>
</dbReference>
<protein>
    <submittedName>
        <fullName evidence="2">Uncharacterized protein</fullName>
    </submittedName>
</protein>
<keyword evidence="1" id="KW-0472">Membrane</keyword>